<dbReference type="GO" id="GO:0006281">
    <property type="term" value="P:DNA repair"/>
    <property type="evidence" value="ECO:0007669"/>
    <property type="project" value="UniProtKB-ARBA"/>
</dbReference>
<feature type="region of interest" description="Disordered" evidence="1">
    <location>
        <begin position="1536"/>
        <end position="1563"/>
    </location>
</feature>
<name>A0A813L8L0_POLGL</name>
<dbReference type="SUPFAM" id="SSF52980">
    <property type="entry name" value="Restriction endonuclease-like"/>
    <property type="match status" value="1"/>
</dbReference>
<feature type="compositionally biased region" description="Low complexity" evidence="1">
    <location>
        <begin position="1543"/>
        <end position="1560"/>
    </location>
</feature>
<protein>
    <submittedName>
        <fullName evidence="2">Uncharacterized protein</fullName>
    </submittedName>
</protein>
<reference evidence="2" key="1">
    <citation type="submission" date="2021-02" db="EMBL/GenBank/DDBJ databases">
        <authorList>
            <person name="Dougan E. K."/>
            <person name="Rhodes N."/>
            <person name="Thang M."/>
            <person name="Chan C."/>
        </authorList>
    </citation>
    <scope>NUCLEOTIDE SEQUENCE</scope>
</reference>
<organism evidence="2 3">
    <name type="scientific">Polarella glacialis</name>
    <name type="common">Dinoflagellate</name>
    <dbReference type="NCBI Taxonomy" id="89957"/>
    <lineage>
        <taxon>Eukaryota</taxon>
        <taxon>Sar</taxon>
        <taxon>Alveolata</taxon>
        <taxon>Dinophyceae</taxon>
        <taxon>Suessiales</taxon>
        <taxon>Suessiaceae</taxon>
        <taxon>Polarella</taxon>
    </lineage>
</organism>
<accession>A0A813L8L0</accession>
<dbReference type="Proteomes" id="UP000626109">
    <property type="component" value="Unassembled WGS sequence"/>
</dbReference>
<gene>
    <name evidence="2" type="ORF">PGLA2088_LOCUS43961</name>
</gene>
<feature type="compositionally biased region" description="Low complexity" evidence="1">
    <location>
        <begin position="2593"/>
        <end position="2610"/>
    </location>
</feature>
<feature type="region of interest" description="Disordered" evidence="1">
    <location>
        <begin position="2586"/>
        <end position="2613"/>
    </location>
</feature>
<dbReference type="InterPro" id="IPR011604">
    <property type="entry name" value="PDDEXK-like_dom_sf"/>
</dbReference>
<proteinExistence type="predicted"/>
<comment type="caution">
    <text evidence="2">The sequence shown here is derived from an EMBL/GenBank/DDBJ whole genome shotgun (WGS) entry which is preliminary data.</text>
</comment>
<dbReference type="InterPro" id="IPR011335">
    <property type="entry name" value="Restrct_endonuc-II-like"/>
</dbReference>
<evidence type="ECO:0000313" key="2">
    <source>
        <dbReference type="EMBL" id="CAE8725056.1"/>
    </source>
</evidence>
<sequence>MEPAALYHIMGSKAIKFDQMRMGWSSGHDEGAEECLLMGWSPCAEEYEEVSEEAKILEDEEKEEGSENEEDEECLLMGWSPCAEEYEEYYKMVVAEEFRTMMDLIYMGPPMYHSKAKSTCLVDALRSLGKKVPYQRDGPFWALKDGNYMLIPFQCDRKFASFAPILNLEAYDIVYQLKDNDEDGHVHDDIDLDVFDECEDGECSDEFESCSSEYDQEVFGSGDGQDYLGGGEGLILPPLVAGDKSQTIPEPPVDFVHGIIPAVEGSVLKNMHLHIRDNALTFEPVAHKYFINGVPTIGSVTGLLHDFVNEFNADTAIQMMRRSRNWPRAEYLQDGLPMTDEQIKSKWEHNRVDAANQGTYMHLTFELYLNRWTISNYSVEMNIFLKYLSTLDGLTAYRTEWMIYGEDLNLAGSIDFVATRSDGALVLFDWKRTKELHTKYSNRFQSMTGPLSHLADCAGMHYRLQLNVYRYILEKYYGQKVHSMFVVGCHPAYASSQAFVDEVPILEDETTILIRHQFSKTISDDYLDYLGAGDEDPEFDFERQLAEEMAYLNETPIAEAPVRLSQAKEEQAEPETVGMLNQVFGIDNLELTVITEEADEVAEDTESGGVGTACRKRRLIKGASTSSSDFSKMFSSYLQSATAALDTCVKTIPTTQATIVNIAKRLTTLIRADHPQWSDRVVRLGVAALSFYRMRPTDMCAREHCLLLWIAEGGNSMRAHKGSCYIYNDVGSFTPYKGIPPETTCARMKDFILQLEGLFRRLPQGLKREDSELLKAVDTLLLEDESEVTFVHKCTDAALFNLGDDRLKPSRGQFDDDAGSGPPSSWPIWIAQALRKVGMQVQRELLEGRLLTYFIEWCDTPVSKKAGVCYADTCILYDVSDSLLVHHVEPSPKNDIYVYIPTPLLDPVLESMVARLLQFFSQTFWCNFEHCASEVKTLTDASLAKAQEAPNGTRQLREDLFKKTMSADGIPGRKAYGLQTRMLELIGWKRLELNKMLRFGSVTETNFNSILRRCFVWKPKARFWDREYLKDNYPDSHLDGIFPKCAELRTFLVSPAAIAASLRIQYGFEQKHSKEVCRQMIENYVVLGGDEGMTEERMRFACGLKPRDKRQQTDLRRKDNQSEGKPWTRYVIDLRLFRRYVVGTGAQSLSRRLQRVAFPHTMDLDQVNSVFVILDQLLDKLEISTVIPNDIRKVIQDCAHRREQVCRDDLQTDISTGKQLLHSVLHGGLLKTPHESNAFLQKLQKASIYLRWLACSIMPDAYEFYCNQPDKKFPECTVLQHLCTIVEDHIMEALTDFIRFHPVQHLSLHFDGIRLNVDYRLNEDEAQDVDILMRLAENHIAEATGFLVQFKVKRHQYLSELINEHTVSKTKVDVPHIFLKRGNCIPLALAHITGQYQHIQTGLSDTDNRDNMYAASRFSRTYRQALTLTHCKLVPHTGFAIDADGVYLLHTDGAGSPHCIGVTVKDAKSSVIIWDGEEQFALPWSEFNLIVNSAIDASSFITFRVFSSADACIWPTDIDKADLETLLELQAGGTKAGSTLKRPSASILKRPSSSSSSLPSEEMCSDAEECELDEFDATHPDDESVVVVDAKLLSAQLLREHVVPALDSTHNEIDRNIRMILDDKVVKFVNAESLKAMSLRRVGNLLYTQSFAEMLFQEIIVCNCKISAAIPRLLMHMHQAGCQLGNLLPVHTRYWWPIVEDIVMSPGVETLRLKLLDELESHTEYTAISVDATLRCCMPVMGQSDHRNAVLRLSDSAFDDAAFYAIISMSICIPPETTCARKKDFILQLEGLFRRLPQGLKREDSELLKAVDTLLLEDESEVTFVHKCTDAALFNLGDDRLKPSRGQFDDDAGSGPPSSWPIWIAQALRKVGMQVQRELLEGRLLTYFIEWCDTPVSKKAGVCYADACILYDVSDSLLVHHVEPSPKNDIYVYIPTPLLDPVLESMVARLLQFFSQTFWCNFEVFQCTQAAQALCKRGEDLDRCFIGESPGGVGQSLFTAHLAAVYKHNHSYFDPNVWYMDEELRKQIEEFADSFMLTGQEAPNGTRQLREDLFKKTMSADGIPGRKPYGLQTRRLELIGWKRLELNKMLRFGSVTETNFNSILRRCFVWKPKARFWDRDYLKDNYPDSHLDGIFPKCAELRMTEERMRFACGLKPRDKIQQTDLRRKDNQSEGKPWTRYVIDLRLFRRYVVGTGAQSLSRRLQRVAFPHTMDLDQVNSVFVILDQLLDKLEISTVIPNDIRKVIQDCARRREQVCRDDLQTDISTGKQLLHSVLHGGLLKTPHESNAFLQKLQKASIYLRWLACSIMPDAYEFYCNQPDKKFPECTMLQHLCTIVEDHIMEALTDFIRFHPVRHLSLHFDGIRLNVDYRLNEDEAQDVDILMRLAENHIAEATGFLVQFKVKRHQYLSELINEHTVSKTKVDVPHIFLKRGSCIPLALAHITGEYQHIQTGLSDTHNRDNMYAASRFSRTYRQALTLTHCKLVPHTGFAIDADGVYLLRTDGAGSPHCIGVTVKDAKSSVIIWDGEEQFSLPWSEFNLIVNSAIDASSFITFRVFSSADACIWPTDIDKADLETLLELQAGGTKAGSTLKRPSASILKRPSSSSSSLPSEEMCSDAEECELDEFDATHPDDESVVVVDAKLLSAQLLREHVVPALNSAHNEIDRNIRMILDDKVVKFVNAESLKAMSLRRVGNLLYTQSFAEMLFKEIIVCNCKISAAIPRLLMHMHQAGCQLGNLLPVHTRSWWPIVEDIVMSPGVETLRLKLLDELESHTEYTAISVDATLRCCMPVMGQSNHRNAVLRLSDSAFDDADSFRRVLSIKGRTGAVVALLPIVSEKAECVAQAIADSLTKKAKEQVKYFFCDNPSPKLCSALTDILPIFEGMCLDPVHLPITYEYSTWSASSCN</sequence>
<evidence type="ECO:0000313" key="3">
    <source>
        <dbReference type="Proteomes" id="UP000626109"/>
    </source>
</evidence>
<dbReference type="EMBL" id="CAJNNW010034991">
    <property type="protein sequence ID" value="CAE8725056.1"/>
    <property type="molecule type" value="Genomic_DNA"/>
</dbReference>
<dbReference type="Gene3D" id="3.90.320.10">
    <property type="match status" value="1"/>
</dbReference>
<evidence type="ECO:0000256" key="1">
    <source>
        <dbReference type="SAM" id="MobiDB-lite"/>
    </source>
</evidence>